<feature type="domain" description="EamA" evidence="3">
    <location>
        <begin position="147"/>
        <end position="277"/>
    </location>
</feature>
<evidence type="ECO:0000256" key="2">
    <source>
        <dbReference type="SAM" id="Phobius"/>
    </source>
</evidence>
<evidence type="ECO:0000259" key="3">
    <source>
        <dbReference type="Pfam" id="PF00892"/>
    </source>
</evidence>
<organism evidence="4 5">
    <name type="scientific">Candidatus Nanopelagicus limnae</name>
    <dbReference type="NCBI Taxonomy" id="1884634"/>
    <lineage>
        <taxon>Bacteria</taxon>
        <taxon>Bacillati</taxon>
        <taxon>Actinomycetota</taxon>
        <taxon>Actinomycetes</taxon>
        <taxon>Candidatus Nanopelagicales</taxon>
        <taxon>Candidatus Nanopelagicaceae</taxon>
        <taxon>Candidatus Nanopelagicus</taxon>
    </lineage>
</organism>
<sequence length="279" mass="28799">MASLLAIFSSILWGSADFFGGKLSKRYQAIAVTAVSQAFGLLIGITIILVSSSWLRPNLSWDGYFLSGVCAGLLGFIGLVAFYSGLATGRMGVVAPISALSVLIPLTIAFINGEKPSSAQLLGMGIALTGAVFASGPELKGGLAVKPIVFAVIAAFGFGAAVAFIAKGSASSAIMTMTTMRFSTFIIALFLFARFRTLGGFKKKDLPVLIGIGGADFIANLLLGVATTKGLVSLAVVLGSLYPIVTALLAFKILHERLHKIQYVGIGFAIVGVAVISLG</sequence>
<dbReference type="InterPro" id="IPR000620">
    <property type="entry name" value="EamA_dom"/>
</dbReference>
<feature type="transmembrane region" description="Helical" evidence="2">
    <location>
        <begin position="93"/>
        <end position="111"/>
    </location>
</feature>
<gene>
    <name evidence="4" type="ORF">B1s21122_02540</name>
</gene>
<feature type="transmembrane region" description="Helical" evidence="2">
    <location>
        <begin position="205"/>
        <end position="225"/>
    </location>
</feature>
<dbReference type="AlphaFoldDB" id="A0A249JXI9"/>
<evidence type="ECO:0000313" key="4">
    <source>
        <dbReference type="EMBL" id="ASY09229.1"/>
    </source>
</evidence>
<proteinExistence type="inferred from homology"/>
<reference evidence="5" key="1">
    <citation type="submission" date="2016-10" db="EMBL/GenBank/DDBJ databases">
        <title>High microdiversification within the ubiquitous acI lineage of Actinobacteria.</title>
        <authorList>
            <person name="Neuenschwander S.M."/>
            <person name="Salcher M."/>
            <person name="Ghai R."/>
            <person name="Pernthaler J."/>
        </authorList>
    </citation>
    <scope>NUCLEOTIDE SEQUENCE [LARGE SCALE GENOMIC DNA]</scope>
</reference>
<keyword evidence="2" id="KW-0812">Transmembrane</keyword>
<name>A0A249JXI9_9ACTN</name>
<dbReference type="EMBL" id="CP016768">
    <property type="protein sequence ID" value="ASY09229.1"/>
    <property type="molecule type" value="Genomic_DNA"/>
</dbReference>
<dbReference type="Pfam" id="PF00892">
    <property type="entry name" value="EamA"/>
    <property type="match status" value="2"/>
</dbReference>
<feature type="domain" description="EamA" evidence="3">
    <location>
        <begin position="3"/>
        <end position="135"/>
    </location>
</feature>
<dbReference type="GO" id="GO:0016020">
    <property type="term" value="C:membrane"/>
    <property type="evidence" value="ECO:0007669"/>
    <property type="project" value="InterPro"/>
</dbReference>
<accession>A0A249JXI9</accession>
<dbReference type="Proteomes" id="UP000217153">
    <property type="component" value="Chromosome"/>
</dbReference>
<keyword evidence="2" id="KW-1133">Transmembrane helix</keyword>
<keyword evidence="2" id="KW-0472">Membrane</keyword>
<dbReference type="OrthoDB" id="68076at2"/>
<keyword evidence="5" id="KW-1185">Reference proteome</keyword>
<feature type="transmembrane region" description="Helical" evidence="2">
    <location>
        <begin position="148"/>
        <end position="166"/>
    </location>
</feature>
<dbReference type="InterPro" id="IPR037185">
    <property type="entry name" value="EmrE-like"/>
</dbReference>
<evidence type="ECO:0000256" key="1">
    <source>
        <dbReference type="ARBA" id="ARBA00007362"/>
    </source>
</evidence>
<comment type="similarity">
    <text evidence="1">Belongs to the EamA transporter family.</text>
</comment>
<dbReference type="PANTHER" id="PTHR22911">
    <property type="entry name" value="ACYL-MALONYL CONDENSING ENZYME-RELATED"/>
    <property type="match status" value="1"/>
</dbReference>
<dbReference type="SUPFAM" id="SSF103481">
    <property type="entry name" value="Multidrug resistance efflux transporter EmrE"/>
    <property type="match status" value="2"/>
</dbReference>
<feature type="transmembrane region" description="Helical" evidence="2">
    <location>
        <begin position="29"/>
        <end position="52"/>
    </location>
</feature>
<dbReference type="KEGG" id="abam:B1s21122_02540"/>
<feature type="transmembrane region" description="Helical" evidence="2">
    <location>
        <begin position="261"/>
        <end position="278"/>
    </location>
</feature>
<feature type="transmembrane region" description="Helical" evidence="2">
    <location>
        <begin position="64"/>
        <end position="86"/>
    </location>
</feature>
<dbReference type="RefSeq" id="WP_095680534.1">
    <property type="nucleotide sequence ID" value="NZ_CP016768.2"/>
</dbReference>
<dbReference type="PANTHER" id="PTHR22911:SF137">
    <property type="entry name" value="SOLUTE CARRIER FAMILY 35 MEMBER G2-RELATED"/>
    <property type="match status" value="1"/>
</dbReference>
<feature type="transmembrane region" description="Helical" evidence="2">
    <location>
        <begin position="117"/>
        <end position="136"/>
    </location>
</feature>
<protein>
    <submittedName>
        <fullName evidence="4">EamA-like transporter family protein</fullName>
    </submittedName>
</protein>
<evidence type="ECO:0000313" key="5">
    <source>
        <dbReference type="Proteomes" id="UP000217153"/>
    </source>
</evidence>
<feature type="transmembrane region" description="Helical" evidence="2">
    <location>
        <begin position="172"/>
        <end position="193"/>
    </location>
</feature>
<feature type="transmembrane region" description="Helical" evidence="2">
    <location>
        <begin position="231"/>
        <end position="254"/>
    </location>
</feature>